<dbReference type="KEGG" id="pfd:PFDG_05320"/>
<evidence type="ECO:0000313" key="2">
    <source>
        <dbReference type="Proteomes" id="UP000054282"/>
    </source>
</evidence>
<organism evidence="1 2">
    <name type="scientific">Plasmodium falciparum (isolate Dd2)</name>
    <dbReference type="NCBI Taxonomy" id="57267"/>
    <lineage>
        <taxon>Eukaryota</taxon>
        <taxon>Sar</taxon>
        <taxon>Alveolata</taxon>
        <taxon>Apicomplexa</taxon>
        <taxon>Aconoidasida</taxon>
        <taxon>Haemosporida</taxon>
        <taxon>Plasmodiidae</taxon>
        <taxon>Plasmodium</taxon>
        <taxon>Plasmodium (Laverania)</taxon>
    </lineage>
</organism>
<dbReference type="AlphaFoldDB" id="A0A0L7MA88"/>
<dbReference type="Proteomes" id="UP000054282">
    <property type="component" value="Unassembled WGS sequence"/>
</dbReference>
<evidence type="ECO:0000313" key="1">
    <source>
        <dbReference type="EMBL" id="KOB89767.1"/>
    </source>
</evidence>
<accession>A0A0L7MA88</accession>
<dbReference type="EMBL" id="GG703183">
    <property type="protein sequence ID" value="KOB89767.1"/>
    <property type="molecule type" value="Genomic_DNA"/>
</dbReference>
<protein>
    <submittedName>
        <fullName evidence="1">Uncharacterized protein</fullName>
    </submittedName>
</protein>
<reference evidence="2" key="1">
    <citation type="submission" date="2006-09" db="EMBL/GenBank/DDBJ databases">
        <title>Annotation of Plasmodium falciparum Dd2.</title>
        <authorList>
            <consortium name="The Broad Institute Genome Sequencing Platform"/>
            <person name="Volkman S.K."/>
            <person name="Neafsey D.E."/>
            <person name="Dash A.P."/>
            <person name="Chitnis C.E."/>
            <person name="Hartl D.L."/>
            <person name="Young S.K."/>
            <person name="Zeng Q."/>
            <person name="Koehrsen M."/>
            <person name="Alvarado L."/>
            <person name="Berlin A."/>
            <person name="Borenstein D."/>
            <person name="Chapman S.B."/>
            <person name="Chen Z."/>
            <person name="Engels R."/>
            <person name="Freedman E."/>
            <person name="Gellesch M."/>
            <person name="Goldberg J."/>
            <person name="Griggs A."/>
            <person name="Gujja S."/>
            <person name="Heilman E.R."/>
            <person name="Heiman D.I."/>
            <person name="Howarth C."/>
            <person name="Jen D."/>
            <person name="Larson L."/>
            <person name="Mehta T."/>
            <person name="Neiman D."/>
            <person name="Park D."/>
            <person name="Pearson M."/>
            <person name="Roberts A."/>
            <person name="Saif S."/>
            <person name="Shea T."/>
            <person name="Shenoy N."/>
            <person name="Sisk P."/>
            <person name="Stolte C."/>
            <person name="Sykes S."/>
            <person name="Walk T."/>
            <person name="White J."/>
            <person name="Yandava C."/>
            <person name="Haas B."/>
            <person name="Henn M.R."/>
            <person name="Nusbaum C."/>
            <person name="Birren B."/>
        </authorList>
    </citation>
    <scope>NUCLEOTIDE SEQUENCE [LARGE SCALE GENOMIC DNA]</scope>
</reference>
<sequence length="64" mass="7629">MDFHKDKLLSENDINEHTIDDEAFLFEPSRGDVYDKTTNLRLIFHNTFISSEEEIAISEFRKYC</sequence>
<name>A0A0L7MA88_PLAF4</name>
<gene>
    <name evidence="1" type="ORF">PFDG_05320</name>
</gene>
<proteinExistence type="predicted"/>
<reference evidence="2" key="2">
    <citation type="submission" date="2006-09" db="EMBL/GenBank/DDBJ databases">
        <title>The genome sequence of Plasmodium falciparum Dd2.</title>
        <authorList>
            <consortium name="The Broad Institute Genome Sequencing Platform"/>
            <person name="Birren B."/>
            <person name="Lander E."/>
            <person name="Galagan J."/>
            <person name="Nusbaum C."/>
            <person name="Devon K."/>
            <person name="Henn M."/>
            <person name="Jaffe D."/>
            <person name="Butler J."/>
            <person name="Alvarez P."/>
            <person name="Gnerre S."/>
            <person name="Grabherr M."/>
            <person name="Kleber M."/>
            <person name="Mauceli E."/>
            <person name="Brockman W."/>
            <person name="MacCallum I.A."/>
            <person name="Rounsley S."/>
            <person name="Young S."/>
            <person name="LaButti K."/>
            <person name="Pushparaj V."/>
            <person name="DeCaprio D."/>
            <person name="Crawford M."/>
            <person name="Koehrsen M."/>
            <person name="Engels R."/>
            <person name="Montgomery P."/>
            <person name="Pearson M."/>
            <person name="Howarth C."/>
            <person name="Larson L."/>
            <person name="Luoma S."/>
            <person name="White J."/>
            <person name="Kodira C."/>
            <person name="Zeng Q."/>
            <person name="O'Leary S."/>
            <person name="Yandava C."/>
            <person name="Alvarado L."/>
            <person name="Wirth D."/>
            <person name="Volkman S."/>
            <person name="Hartl D."/>
        </authorList>
    </citation>
    <scope>NUCLEOTIDE SEQUENCE [LARGE SCALE GENOMIC DNA]</scope>
</reference>